<evidence type="ECO:0000256" key="8">
    <source>
        <dbReference type="ARBA" id="ARBA00023303"/>
    </source>
</evidence>
<keyword evidence="3 9" id="KW-0812">Transmembrane</keyword>
<dbReference type="KEGG" id="sasa:106568748"/>
<dbReference type="InterPro" id="IPR003930">
    <property type="entry name" value="K_chnl_Ca-activ_BK_bsu"/>
</dbReference>
<proteinExistence type="predicted"/>
<dbReference type="Proteomes" id="UP001652741">
    <property type="component" value="Chromosome ssa14"/>
</dbReference>
<dbReference type="OrthoDB" id="5962477at2759"/>
<dbReference type="PRINTS" id="PR01450">
    <property type="entry name" value="BKCHANNELB"/>
</dbReference>
<dbReference type="AlphaFoldDB" id="A0A1S3LV69"/>
<accession>A0A1S3LV69</accession>
<reference evidence="12" key="1">
    <citation type="submission" date="2025-08" db="UniProtKB">
        <authorList>
            <consortium name="RefSeq"/>
        </authorList>
    </citation>
    <scope>IDENTIFICATION</scope>
</reference>
<feature type="transmembrane region" description="Helical" evidence="9">
    <location>
        <begin position="101"/>
        <end position="124"/>
    </location>
</feature>
<dbReference type="GO" id="GO:0015269">
    <property type="term" value="F:calcium-activated potassium channel activity"/>
    <property type="evidence" value="ECO:0007669"/>
    <property type="project" value="InterPro"/>
</dbReference>
<dbReference type="GO" id="GO:0008076">
    <property type="term" value="C:voltage-gated potassium channel complex"/>
    <property type="evidence" value="ECO:0007669"/>
    <property type="project" value="TreeGrafter"/>
</dbReference>
<name>A0A1S3LV69_SALSA</name>
<evidence type="ECO:0000313" key="11">
    <source>
        <dbReference type="Proteomes" id="UP001652741"/>
    </source>
</evidence>
<keyword evidence="7" id="KW-0325">Glycoprotein</keyword>
<keyword evidence="11" id="KW-1185">Reference proteome</keyword>
<evidence type="ECO:0000256" key="4">
    <source>
        <dbReference type="ARBA" id="ARBA00022989"/>
    </source>
</evidence>
<evidence type="ECO:0000256" key="3">
    <source>
        <dbReference type="ARBA" id="ARBA00022692"/>
    </source>
</evidence>
<evidence type="ECO:0000256" key="7">
    <source>
        <dbReference type="ARBA" id="ARBA00023180"/>
    </source>
</evidence>
<keyword evidence="2" id="KW-0813">Transport</keyword>
<evidence type="ECO:0000256" key="5">
    <source>
        <dbReference type="ARBA" id="ARBA00023065"/>
    </source>
</evidence>
<dbReference type="PANTHER" id="PTHR10258">
    <property type="entry name" value="CALCIUM-ACTIVATED POTASSIUM CHANNEL SUBUNIT BETA"/>
    <property type="match status" value="1"/>
</dbReference>
<evidence type="ECO:0000256" key="2">
    <source>
        <dbReference type="ARBA" id="ARBA00022448"/>
    </source>
</evidence>
<dbReference type="RefSeq" id="XP_013994837.1">
    <property type="nucleotide sequence ID" value="XM_014139362.2"/>
</dbReference>
<dbReference type="GO" id="GO:0005513">
    <property type="term" value="P:detection of calcium ion"/>
    <property type="evidence" value="ECO:0007669"/>
    <property type="project" value="TreeGrafter"/>
</dbReference>
<comment type="subcellular location">
    <subcellularLocation>
        <location evidence="1">Membrane</location>
        <topology evidence="1">Multi-pass membrane protein</topology>
    </subcellularLocation>
</comment>
<evidence type="ECO:0000256" key="6">
    <source>
        <dbReference type="ARBA" id="ARBA00023136"/>
    </source>
</evidence>
<gene>
    <name evidence="12" type="primary">LOC106568748</name>
</gene>
<dbReference type="InterPro" id="IPR015382">
    <property type="entry name" value="KCNMB2_ball_chain_dom"/>
</dbReference>
<dbReference type="STRING" id="8030.ENSSSAP00000083196"/>
<evidence type="ECO:0000313" key="12">
    <source>
        <dbReference type="RefSeq" id="XP_013994837.1"/>
    </source>
</evidence>
<feature type="transmembrane region" description="Helical" evidence="9">
    <location>
        <begin position="249"/>
        <end position="271"/>
    </location>
</feature>
<protein>
    <submittedName>
        <fullName evidence="12">Calcium-activated potassium channel subunit beta-2 isoform X1</fullName>
    </submittedName>
</protein>
<evidence type="ECO:0000256" key="9">
    <source>
        <dbReference type="SAM" id="Phobius"/>
    </source>
</evidence>
<dbReference type="Pfam" id="PF09303">
    <property type="entry name" value="KcnmB2_inactiv"/>
    <property type="match status" value="1"/>
</dbReference>
<keyword evidence="8 12" id="KW-0407">Ion channel</keyword>
<keyword evidence="5" id="KW-0406">Ion transport</keyword>
<dbReference type="PaxDb" id="8030-ENSSSAP00000083196"/>
<evidence type="ECO:0000256" key="1">
    <source>
        <dbReference type="ARBA" id="ARBA00004141"/>
    </source>
</evidence>
<dbReference type="GO" id="GO:0015459">
    <property type="term" value="F:potassium channel regulator activity"/>
    <property type="evidence" value="ECO:0007669"/>
    <property type="project" value="TreeGrafter"/>
</dbReference>
<dbReference type="Pfam" id="PF03185">
    <property type="entry name" value="CaKB"/>
    <property type="match status" value="1"/>
</dbReference>
<organism evidence="11 12">
    <name type="scientific">Salmo salar</name>
    <name type="common">Atlantic salmon</name>
    <dbReference type="NCBI Taxonomy" id="8030"/>
    <lineage>
        <taxon>Eukaryota</taxon>
        <taxon>Metazoa</taxon>
        <taxon>Chordata</taxon>
        <taxon>Craniata</taxon>
        <taxon>Vertebrata</taxon>
        <taxon>Euteleostomi</taxon>
        <taxon>Actinopterygii</taxon>
        <taxon>Neopterygii</taxon>
        <taxon>Teleostei</taxon>
        <taxon>Protacanthopterygii</taxon>
        <taxon>Salmoniformes</taxon>
        <taxon>Salmonidae</taxon>
        <taxon>Salmoninae</taxon>
        <taxon>Salmo</taxon>
    </lineage>
</organism>
<sequence length="289" mass="31982">MKHSYKSFGPEAFKKHFQRPYSGAGAKGTQSLLFQQSVRTASSVSRGVGVSGKMFFVTGAKSAGGASSGGGATRSIYQKFRDVDLLDKKTVTALKAGEDRAILLGLAMVIASIMMYFVLGITILRSYADSVWTEESVCIVVNSTITADVNCSYSCGSDCWRGSKYPCLQVYVSVNTTGRLSRLSHNEESWDSNFECFYVPKCQKDTAAMHHMIVNISERLKPHQQVPCYYDPSDQQESALLTRLYGHSAVFYSLFWPSCMLTGGTAIIFMVKLTQYLSIMCEQVVKIKR</sequence>
<dbReference type="PANTHER" id="PTHR10258:SF5">
    <property type="entry name" value="CALCIUM-ACTIVATED POTASSIUM CHANNEL SUBUNIT BETA-2"/>
    <property type="match status" value="1"/>
</dbReference>
<feature type="domain" description="KCNMB2 ball/chain" evidence="10">
    <location>
        <begin position="67"/>
        <end position="87"/>
    </location>
</feature>
<dbReference type="GeneID" id="106568748"/>
<evidence type="ECO:0000259" key="10">
    <source>
        <dbReference type="Pfam" id="PF09303"/>
    </source>
</evidence>
<dbReference type="OMA" id="YWELLNS"/>
<keyword evidence="4 9" id="KW-1133">Transmembrane helix</keyword>
<dbReference type="Gene3D" id="4.10.81.20">
    <property type="entry name" value="KCNMB2, ball/chain domain"/>
    <property type="match status" value="1"/>
</dbReference>
<dbReference type="InterPro" id="IPR037096">
    <property type="entry name" value="KCNMB2_ball/chain_dom_sf"/>
</dbReference>
<keyword evidence="6 9" id="KW-0472">Membrane</keyword>